<evidence type="ECO:0000256" key="9">
    <source>
        <dbReference type="SAM" id="Phobius"/>
    </source>
</evidence>
<dbReference type="InterPro" id="IPR004358">
    <property type="entry name" value="Sig_transdc_His_kin-like_C"/>
</dbReference>
<evidence type="ECO:0000256" key="5">
    <source>
        <dbReference type="ARBA" id="ARBA00022679"/>
    </source>
</evidence>
<proteinExistence type="predicted"/>
<feature type="domain" description="Histidine kinase" evidence="10">
    <location>
        <begin position="251"/>
        <end position="453"/>
    </location>
</feature>
<evidence type="ECO:0000259" key="11">
    <source>
        <dbReference type="PROSITE" id="PS50885"/>
    </source>
</evidence>
<dbReference type="Proteomes" id="UP000001695">
    <property type="component" value="Plasmid pBIND01"/>
</dbReference>
<keyword evidence="6" id="KW-0547">Nucleotide-binding</keyword>
<dbReference type="InterPro" id="IPR003594">
    <property type="entry name" value="HATPase_dom"/>
</dbReference>
<dbReference type="EC" id="2.7.13.3" evidence="3"/>
<dbReference type="PROSITE" id="PS50885">
    <property type="entry name" value="HAMP"/>
    <property type="match status" value="1"/>
</dbReference>
<dbReference type="PANTHER" id="PTHR44936:SF10">
    <property type="entry name" value="SENSOR PROTEIN RSTB"/>
    <property type="match status" value="1"/>
</dbReference>
<dbReference type="PANTHER" id="PTHR44936">
    <property type="entry name" value="SENSOR PROTEIN CREC"/>
    <property type="match status" value="1"/>
</dbReference>
<dbReference type="Pfam" id="PF02518">
    <property type="entry name" value="HATPase_c"/>
    <property type="match status" value="1"/>
</dbReference>
<dbReference type="Gene3D" id="3.30.565.10">
    <property type="entry name" value="Histidine kinase-like ATPase, C-terminal domain"/>
    <property type="match status" value="1"/>
</dbReference>
<dbReference type="InterPro" id="IPR050980">
    <property type="entry name" value="2C_sensor_his_kinase"/>
</dbReference>
<evidence type="ECO:0000313" key="13">
    <source>
        <dbReference type="Proteomes" id="UP000001695"/>
    </source>
</evidence>
<keyword evidence="9" id="KW-0472">Membrane</keyword>
<feature type="domain" description="HAMP" evidence="11">
    <location>
        <begin position="189"/>
        <end position="243"/>
    </location>
</feature>
<keyword evidence="12" id="KW-0614">Plasmid</keyword>
<dbReference type="GO" id="GO:0005886">
    <property type="term" value="C:plasma membrane"/>
    <property type="evidence" value="ECO:0007669"/>
    <property type="project" value="TreeGrafter"/>
</dbReference>
<dbReference type="HOGENOM" id="CLU_000445_89_27_5"/>
<dbReference type="GO" id="GO:0000155">
    <property type="term" value="F:phosphorelay sensor kinase activity"/>
    <property type="evidence" value="ECO:0007669"/>
    <property type="project" value="InterPro"/>
</dbReference>
<gene>
    <name evidence="12" type="ordered locus">Bind_3782</name>
</gene>
<keyword evidence="9" id="KW-0812">Transmembrane</keyword>
<dbReference type="SMART" id="SM00387">
    <property type="entry name" value="HATPase_c"/>
    <property type="match status" value="1"/>
</dbReference>
<dbReference type="InterPro" id="IPR005467">
    <property type="entry name" value="His_kinase_dom"/>
</dbReference>
<keyword evidence="4" id="KW-0597">Phosphoprotein</keyword>
<reference evidence="12 13" key="1">
    <citation type="submission" date="2008-03" db="EMBL/GenBank/DDBJ databases">
        <title>Complete sequence of plasmid1 of Beijerinckia indica subsp. indica ATCC 9039.</title>
        <authorList>
            <consortium name="US DOE Joint Genome Institute"/>
            <person name="Copeland A."/>
            <person name="Lucas S."/>
            <person name="Lapidus A."/>
            <person name="Glavina del Rio T."/>
            <person name="Dalin E."/>
            <person name="Tice H."/>
            <person name="Bruce D."/>
            <person name="Goodwin L."/>
            <person name="Pitluck S."/>
            <person name="LaButti K."/>
            <person name="Schmutz J."/>
            <person name="Larimer F."/>
            <person name="Land M."/>
            <person name="Hauser L."/>
            <person name="Kyrpides N."/>
            <person name="Mikhailova N."/>
            <person name="Dunfield P.F."/>
            <person name="Dedysh S.N."/>
            <person name="Liesack W."/>
            <person name="Saw J.H."/>
            <person name="Alam M."/>
            <person name="Chen Y."/>
            <person name="Murrell J.C."/>
            <person name="Richardson P."/>
        </authorList>
    </citation>
    <scope>NUCLEOTIDE SEQUENCE [LARGE SCALE GENOMIC DNA]</scope>
    <source>
        <strain evidence="13">ATCC 9039 / DSM 1715 / NCIMB 8712</strain>
        <plasmid evidence="12 13">pBIND01</plasmid>
    </source>
</reference>
<evidence type="ECO:0000256" key="4">
    <source>
        <dbReference type="ARBA" id="ARBA00022553"/>
    </source>
</evidence>
<dbReference type="Gene3D" id="1.10.287.130">
    <property type="match status" value="1"/>
</dbReference>
<name>B2ILC8_BEII9</name>
<keyword evidence="7 12" id="KW-0418">Kinase</keyword>
<evidence type="ECO:0000313" key="12">
    <source>
        <dbReference type="EMBL" id="ACB97328.1"/>
    </source>
</evidence>
<feature type="transmembrane region" description="Helical" evidence="9">
    <location>
        <begin position="166"/>
        <end position="189"/>
    </location>
</feature>
<keyword evidence="9" id="KW-1133">Transmembrane helix</keyword>
<dbReference type="InterPro" id="IPR003660">
    <property type="entry name" value="HAMP_dom"/>
</dbReference>
<dbReference type="SMART" id="SM00304">
    <property type="entry name" value="HAMP"/>
    <property type="match status" value="1"/>
</dbReference>
<geneLocation type="plasmid" evidence="12 13">
    <name>pBIND01</name>
</geneLocation>
<evidence type="ECO:0000256" key="3">
    <source>
        <dbReference type="ARBA" id="ARBA00012438"/>
    </source>
</evidence>
<organism evidence="12 13">
    <name type="scientific">Beijerinckia indica subsp. indica (strain ATCC 9039 / DSM 1715 / NCIMB 8712)</name>
    <dbReference type="NCBI Taxonomy" id="395963"/>
    <lineage>
        <taxon>Bacteria</taxon>
        <taxon>Pseudomonadati</taxon>
        <taxon>Pseudomonadota</taxon>
        <taxon>Alphaproteobacteria</taxon>
        <taxon>Hyphomicrobiales</taxon>
        <taxon>Beijerinckiaceae</taxon>
        <taxon>Beijerinckia</taxon>
    </lineage>
</organism>
<dbReference type="KEGG" id="bid:Bind_3782"/>
<feature type="transmembrane region" description="Helical" evidence="9">
    <location>
        <begin position="6"/>
        <end position="30"/>
    </location>
</feature>
<dbReference type="OrthoDB" id="8673316at2"/>
<dbReference type="AlphaFoldDB" id="B2ILC8"/>
<dbReference type="EMBL" id="CP001017">
    <property type="protein sequence ID" value="ACB97328.1"/>
    <property type="molecule type" value="Genomic_DNA"/>
</dbReference>
<evidence type="ECO:0000256" key="8">
    <source>
        <dbReference type="ARBA" id="ARBA00022840"/>
    </source>
</evidence>
<evidence type="ECO:0000256" key="1">
    <source>
        <dbReference type="ARBA" id="ARBA00000085"/>
    </source>
</evidence>
<keyword evidence="8" id="KW-0067">ATP-binding</keyword>
<dbReference type="SUPFAM" id="SSF55874">
    <property type="entry name" value="ATPase domain of HSP90 chaperone/DNA topoisomerase II/histidine kinase"/>
    <property type="match status" value="1"/>
</dbReference>
<dbReference type="PROSITE" id="PS50109">
    <property type="entry name" value="HIS_KIN"/>
    <property type="match status" value="1"/>
</dbReference>
<comment type="catalytic activity">
    <reaction evidence="1">
        <text>ATP + protein L-histidine = ADP + protein N-phospho-L-histidine.</text>
        <dbReference type="EC" id="2.7.13.3"/>
    </reaction>
</comment>
<sequence length="461" mass="50448">MLRLSLAARLSMIVIIVLMAVWLAALASFYRSRLSSDQYTQPKAQQIAAIVNLVEGVHPEQRPLILDAVTSSILEIKLETGQTQMRQKPASLPNQQLFDNALLQNYIDALGEHPFTITSVRKTTEKWRLLRFSWMIPNALEFRITLKTGDLLIIDAQSPLAMTRLGWPVGFGAGLLGTLVALVALILMYRETRPLSRLAAAVDRMDLIDTPVVLPKARTSALEVQALIAAFNRLQNRLAQLLRARMAMLGGISHDVRTFATRLRLRVEQIPEGTERDRAIGDIADMIRLLDDALLASRAGAGEFSEELVELDQIVRSEVEDRKAAGASIDLSISRGAVGIPVLGDRLALRRIVSNLADNALQYGHSAYLTVEIEAQTLVLSVDDEGAGIPSELSEILLEPFVRLETSRNRRTGGAGLGLAIVRTLIEAHSGTISIGAAPTGGARFIVRLPIFTVSSIKSKY</sequence>
<evidence type="ECO:0000259" key="10">
    <source>
        <dbReference type="PROSITE" id="PS50109"/>
    </source>
</evidence>
<dbReference type="SUPFAM" id="SSF47384">
    <property type="entry name" value="Homodimeric domain of signal transducing histidine kinase"/>
    <property type="match status" value="1"/>
</dbReference>
<accession>B2ILC8</accession>
<evidence type="ECO:0000256" key="6">
    <source>
        <dbReference type="ARBA" id="ARBA00022741"/>
    </source>
</evidence>
<evidence type="ECO:0000256" key="7">
    <source>
        <dbReference type="ARBA" id="ARBA00022777"/>
    </source>
</evidence>
<dbReference type="GO" id="GO:0005524">
    <property type="term" value="F:ATP binding"/>
    <property type="evidence" value="ECO:0007669"/>
    <property type="project" value="UniProtKB-KW"/>
</dbReference>
<comment type="subcellular location">
    <subcellularLocation>
        <location evidence="2">Membrane</location>
    </subcellularLocation>
</comment>
<keyword evidence="5" id="KW-0808">Transferase</keyword>
<dbReference type="PRINTS" id="PR00344">
    <property type="entry name" value="BCTRLSENSOR"/>
</dbReference>
<dbReference type="InterPro" id="IPR036097">
    <property type="entry name" value="HisK_dim/P_sf"/>
</dbReference>
<keyword evidence="13" id="KW-1185">Reference proteome</keyword>
<dbReference type="RefSeq" id="WP_012382941.1">
    <property type="nucleotide sequence ID" value="NC_010580.1"/>
</dbReference>
<evidence type="ECO:0000256" key="2">
    <source>
        <dbReference type="ARBA" id="ARBA00004370"/>
    </source>
</evidence>
<dbReference type="InterPro" id="IPR036890">
    <property type="entry name" value="HATPase_C_sf"/>
</dbReference>
<protein>
    <recommendedName>
        <fullName evidence="3">histidine kinase</fullName>
        <ecNumber evidence="3">2.7.13.3</ecNumber>
    </recommendedName>
</protein>